<feature type="signal peptide" evidence="4">
    <location>
        <begin position="1"/>
        <end position="31"/>
    </location>
</feature>
<evidence type="ECO:0000256" key="1">
    <source>
        <dbReference type="ARBA" id="ARBA00022801"/>
    </source>
</evidence>
<evidence type="ECO:0000313" key="6">
    <source>
        <dbReference type="EMBL" id="MFC4631696.1"/>
    </source>
</evidence>
<dbReference type="EMBL" id="JBHSFI010000009">
    <property type="protein sequence ID" value="MFC4631696.1"/>
    <property type="molecule type" value="Genomic_DNA"/>
</dbReference>
<feature type="domain" description="Glycoside hydrolase family 5" evidence="5">
    <location>
        <begin position="59"/>
        <end position="306"/>
    </location>
</feature>
<dbReference type="PANTHER" id="PTHR34142">
    <property type="entry name" value="ENDO-BETA-1,4-GLUCANASE A"/>
    <property type="match status" value="1"/>
</dbReference>
<dbReference type="InterPro" id="IPR017853">
    <property type="entry name" value="GH"/>
</dbReference>
<comment type="similarity">
    <text evidence="3">Belongs to the glycosyl hydrolase 5 (cellulase A) family.</text>
</comment>
<evidence type="ECO:0000256" key="4">
    <source>
        <dbReference type="SAM" id="SignalP"/>
    </source>
</evidence>
<keyword evidence="7" id="KW-1185">Reference proteome</keyword>
<dbReference type="SUPFAM" id="SSF51445">
    <property type="entry name" value="(Trans)glycosidases"/>
    <property type="match status" value="1"/>
</dbReference>
<gene>
    <name evidence="6" type="ORF">ACFO6V_25880</name>
</gene>
<reference evidence="7" key="1">
    <citation type="journal article" date="2019" name="Int. J. Syst. Evol. Microbiol.">
        <title>The Global Catalogue of Microorganisms (GCM) 10K type strain sequencing project: providing services to taxonomists for standard genome sequencing and annotation.</title>
        <authorList>
            <consortium name="The Broad Institute Genomics Platform"/>
            <consortium name="The Broad Institute Genome Sequencing Center for Infectious Disease"/>
            <person name="Wu L."/>
            <person name="Ma J."/>
        </authorList>
    </citation>
    <scope>NUCLEOTIDE SEQUENCE [LARGE SCALE GENOMIC DNA]</scope>
    <source>
        <strain evidence="7">CCUG 42722</strain>
    </source>
</reference>
<accession>A0ABV9HR71</accession>
<keyword evidence="1 3" id="KW-0378">Hydrolase</keyword>
<evidence type="ECO:0000313" key="7">
    <source>
        <dbReference type="Proteomes" id="UP001596011"/>
    </source>
</evidence>
<sequence>MRPTRATISGTATAAMFSLLLVPLLAQSAGAAPSASPDGGADAGGADAVGIHVSGGQLVESDGSPLLLRGVSHAHTWYASETGSFADIAEAGANSVRVVLSDGTRWNRNEPADVANVVSLCEGNRLICVLEDHDTTGYGEEVAASTLDTAASYWISLLPTLRGTEDRVLINIGNEPYGNNAAVNANWAPDTSAAIHRLRDAGFEHTIVVDAPSWGQDWQGIMRDSAADVLAADPDGNTVFSVHMYGVYDTAAEVTSYLDAFTSQGLPIIVGEFGHDHSDGNPDEDTIMSYTRSQGIGWFAWSWSGNGGGVEYLDMVTGFDPAQRTSWGNRVITGPDGLAETSVRARVFADASS</sequence>
<dbReference type="RefSeq" id="WP_377141422.1">
    <property type="nucleotide sequence ID" value="NZ_JBHSFI010000009.1"/>
</dbReference>
<keyword evidence="4" id="KW-0732">Signal</keyword>
<dbReference type="InterPro" id="IPR001547">
    <property type="entry name" value="Glyco_hydro_5"/>
</dbReference>
<evidence type="ECO:0000259" key="5">
    <source>
        <dbReference type="Pfam" id="PF00150"/>
    </source>
</evidence>
<keyword evidence="2 3" id="KW-0326">Glycosidase</keyword>
<name>A0ABV9HR71_9MICO</name>
<comment type="caution">
    <text evidence="6">The sequence shown here is derived from an EMBL/GenBank/DDBJ whole genome shotgun (WGS) entry which is preliminary data.</text>
</comment>
<dbReference type="Proteomes" id="UP001596011">
    <property type="component" value="Unassembled WGS sequence"/>
</dbReference>
<dbReference type="PANTHER" id="PTHR34142:SF1">
    <property type="entry name" value="GLYCOSIDE HYDROLASE FAMILY 5 DOMAIN-CONTAINING PROTEIN"/>
    <property type="match status" value="1"/>
</dbReference>
<dbReference type="GO" id="GO:0016787">
    <property type="term" value="F:hydrolase activity"/>
    <property type="evidence" value="ECO:0007669"/>
    <property type="project" value="UniProtKB-KW"/>
</dbReference>
<protein>
    <submittedName>
        <fullName evidence="6">Glycoside hydrolase family 5 protein</fullName>
    </submittedName>
</protein>
<proteinExistence type="inferred from homology"/>
<evidence type="ECO:0000256" key="3">
    <source>
        <dbReference type="RuleBase" id="RU361153"/>
    </source>
</evidence>
<feature type="chain" id="PRO_5045062662" evidence="4">
    <location>
        <begin position="32"/>
        <end position="353"/>
    </location>
</feature>
<evidence type="ECO:0000256" key="2">
    <source>
        <dbReference type="ARBA" id="ARBA00023295"/>
    </source>
</evidence>
<organism evidence="6 7">
    <name type="scientific">Promicromonospora alba</name>
    <dbReference type="NCBI Taxonomy" id="1616110"/>
    <lineage>
        <taxon>Bacteria</taxon>
        <taxon>Bacillati</taxon>
        <taxon>Actinomycetota</taxon>
        <taxon>Actinomycetes</taxon>
        <taxon>Micrococcales</taxon>
        <taxon>Promicromonosporaceae</taxon>
        <taxon>Promicromonospora</taxon>
    </lineage>
</organism>
<dbReference type="Gene3D" id="3.20.20.80">
    <property type="entry name" value="Glycosidases"/>
    <property type="match status" value="1"/>
</dbReference>
<dbReference type="Pfam" id="PF00150">
    <property type="entry name" value="Cellulase"/>
    <property type="match status" value="1"/>
</dbReference>